<keyword evidence="3" id="KW-1185">Reference proteome</keyword>
<name>A0ABP0N879_9DINO</name>
<comment type="caution">
    <text evidence="2">The sequence shown here is derived from an EMBL/GenBank/DDBJ whole genome shotgun (WGS) entry which is preliminary data.</text>
</comment>
<reference evidence="2 3" key="1">
    <citation type="submission" date="2024-02" db="EMBL/GenBank/DDBJ databases">
        <authorList>
            <person name="Chen Y."/>
            <person name="Shah S."/>
            <person name="Dougan E. K."/>
            <person name="Thang M."/>
            <person name="Chan C."/>
        </authorList>
    </citation>
    <scope>NUCLEOTIDE SEQUENCE [LARGE SCALE GENOMIC DNA]</scope>
</reference>
<feature type="non-terminal residue" evidence="2">
    <location>
        <position position="1"/>
    </location>
</feature>
<feature type="non-terminal residue" evidence="2">
    <location>
        <position position="58"/>
    </location>
</feature>
<sequence length="58" mass="6004">AIPSGIPVATETKVRLCASSVLRRQNFPSKEEVGGAEKAAQEMAAQTAASNTPETSSE</sequence>
<proteinExistence type="predicted"/>
<dbReference type="EMBL" id="CAXAMN010021462">
    <property type="protein sequence ID" value="CAK9059831.1"/>
    <property type="molecule type" value="Genomic_DNA"/>
</dbReference>
<feature type="region of interest" description="Disordered" evidence="1">
    <location>
        <begin position="26"/>
        <end position="58"/>
    </location>
</feature>
<accession>A0ABP0N879</accession>
<protein>
    <submittedName>
        <fullName evidence="2">Uncharacterized protein</fullName>
    </submittedName>
</protein>
<evidence type="ECO:0000313" key="3">
    <source>
        <dbReference type="Proteomes" id="UP001642484"/>
    </source>
</evidence>
<gene>
    <name evidence="2" type="ORF">CCMP2556_LOCUS29451</name>
</gene>
<evidence type="ECO:0000313" key="2">
    <source>
        <dbReference type="EMBL" id="CAK9059831.1"/>
    </source>
</evidence>
<dbReference type="Proteomes" id="UP001642484">
    <property type="component" value="Unassembled WGS sequence"/>
</dbReference>
<evidence type="ECO:0000256" key="1">
    <source>
        <dbReference type="SAM" id="MobiDB-lite"/>
    </source>
</evidence>
<feature type="compositionally biased region" description="Low complexity" evidence="1">
    <location>
        <begin position="36"/>
        <end position="49"/>
    </location>
</feature>
<organism evidence="2 3">
    <name type="scientific">Durusdinium trenchii</name>
    <dbReference type="NCBI Taxonomy" id="1381693"/>
    <lineage>
        <taxon>Eukaryota</taxon>
        <taxon>Sar</taxon>
        <taxon>Alveolata</taxon>
        <taxon>Dinophyceae</taxon>
        <taxon>Suessiales</taxon>
        <taxon>Symbiodiniaceae</taxon>
        <taxon>Durusdinium</taxon>
    </lineage>
</organism>